<evidence type="ECO:0000313" key="1">
    <source>
        <dbReference type="EMBL" id="TDH60019.1"/>
    </source>
</evidence>
<dbReference type="Gene3D" id="2.150.10.10">
    <property type="entry name" value="Serralysin-like metalloprotease, C-terminal"/>
    <property type="match status" value="1"/>
</dbReference>
<dbReference type="OrthoDB" id="7681731at2"/>
<keyword evidence="2" id="KW-1185">Reference proteome</keyword>
<accession>A0A4R5QBQ3</accession>
<proteinExistence type="predicted"/>
<evidence type="ECO:0008006" key="3">
    <source>
        <dbReference type="Google" id="ProtNLM"/>
    </source>
</evidence>
<protein>
    <recommendedName>
        <fullName evidence="3">Calcium-binding protein</fullName>
    </recommendedName>
</protein>
<dbReference type="RefSeq" id="WP_133291199.1">
    <property type="nucleotide sequence ID" value="NZ_SMSJ01000047.1"/>
</dbReference>
<name>A0A4R5QBQ3_9PROT</name>
<dbReference type="InterPro" id="IPR011049">
    <property type="entry name" value="Serralysin-like_metalloprot_C"/>
</dbReference>
<dbReference type="EMBL" id="SMSJ01000047">
    <property type="protein sequence ID" value="TDH60019.1"/>
    <property type="molecule type" value="Genomic_DNA"/>
</dbReference>
<evidence type="ECO:0000313" key="2">
    <source>
        <dbReference type="Proteomes" id="UP000295096"/>
    </source>
</evidence>
<dbReference type="AlphaFoldDB" id="A0A4R5QBQ3"/>
<dbReference type="SUPFAM" id="SSF51120">
    <property type="entry name" value="beta-Roll"/>
    <property type="match status" value="1"/>
</dbReference>
<comment type="caution">
    <text evidence="1">The sequence shown here is derived from an EMBL/GenBank/DDBJ whole genome shotgun (WGS) entry which is preliminary data.</text>
</comment>
<gene>
    <name evidence="1" type="ORF">E2C06_24405</name>
</gene>
<reference evidence="1 2" key="1">
    <citation type="journal article" date="2016" name="J. Microbiol.">
        <title>Dankookia rubra gen. nov., sp. nov., an alphaproteobacterium isolated from sediment of a shallow stream.</title>
        <authorList>
            <person name="Kim W.H."/>
            <person name="Kim D.H."/>
            <person name="Kang K."/>
            <person name="Ahn T.Y."/>
        </authorList>
    </citation>
    <scope>NUCLEOTIDE SEQUENCE [LARGE SCALE GENOMIC DNA]</scope>
    <source>
        <strain evidence="1 2">JCM30602</strain>
    </source>
</reference>
<organism evidence="1 2">
    <name type="scientific">Dankookia rubra</name>
    <dbReference type="NCBI Taxonomy" id="1442381"/>
    <lineage>
        <taxon>Bacteria</taxon>
        <taxon>Pseudomonadati</taxon>
        <taxon>Pseudomonadota</taxon>
        <taxon>Alphaproteobacteria</taxon>
        <taxon>Acetobacterales</taxon>
        <taxon>Roseomonadaceae</taxon>
        <taxon>Dankookia</taxon>
    </lineage>
</organism>
<sequence length="342" mass="35113">MVPDSKMRSATTLMKQSATFGIVGFDHQSILPGTNPALLPNAAALMAPLPDALSSEPFTPASDGTTALFNGGVTVTTTGFGTDSEHTTYDVSGAWNSVKNASVTADAPAHLTFSGFVHIDAVVGLGSDQGSTVELDGVKRANLVMGEGADRIDVRVLSNNDDWSNAFRANTGDGDDVVSFSLFDAAGAAAADPTFAAALATKLTYDYTGAFTQIYLDLGAGDDAASGLAGNDIMDGGSGSSFLLGGGGNDEFYVDGRGGKVSWSTITDWQAGDHLGLRGWQPGVSQAAWVEHAGTAGYEGATLQADLNGDDVTDTSITWTGLSPEQVPVPTTAHADGMLWFA</sequence>
<dbReference type="Proteomes" id="UP000295096">
    <property type="component" value="Unassembled WGS sequence"/>
</dbReference>